<sequence length="216" mass="24715">MSVAATDNRGLMLAMMEPPASLEDEFQQWYDSEHFPERRSIEGFLTANRIVCIDGWPRYAAMYDLSDLEVMRGTGYANISGDNYSRWTDRIMGHVWGQYRAEATQIYPGKALFGDNGACSRVALWRFRAVTETLMTEIVDGLRTLYEERPETAQVRVFRSQQQDAIDCLGIVELHSPWKPAEGQTAVFGAALKHLDLVNIYTRYQRVWGGTYPQQK</sequence>
<protein>
    <submittedName>
        <fullName evidence="1">Uncharacterized protein</fullName>
    </submittedName>
</protein>
<proteinExistence type="predicted"/>
<dbReference type="Proteomes" id="UP001378188">
    <property type="component" value="Unassembled WGS sequence"/>
</dbReference>
<accession>A0AAW9RNU5</accession>
<dbReference type="EMBL" id="JAZHOF010000009">
    <property type="protein sequence ID" value="MEJ8574007.1"/>
    <property type="molecule type" value="Genomic_DNA"/>
</dbReference>
<comment type="caution">
    <text evidence="1">The sequence shown here is derived from an EMBL/GenBank/DDBJ whole genome shotgun (WGS) entry which is preliminary data.</text>
</comment>
<dbReference type="AlphaFoldDB" id="A0AAW9RNU5"/>
<reference evidence="1 2" key="1">
    <citation type="submission" date="2024-02" db="EMBL/GenBank/DDBJ databases">
        <title>Genome analysis and characterization of Microbaculum marinisediminis sp. nov., isolated from marine sediment.</title>
        <authorList>
            <person name="Du Z.-J."/>
            <person name="Ye Y.-Q."/>
            <person name="Zhang Z.-R."/>
            <person name="Yuan S.-M."/>
            <person name="Zhang X.-Y."/>
        </authorList>
    </citation>
    <scope>NUCLEOTIDE SEQUENCE [LARGE SCALE GENOMIC DNA]</scope>
    <source>
        <strain evidence="1 2">SDUM1044001</strain>
    </source>
</reference>
<dbReference type="RefSeq" id="WP_340331700.1">
    <property type="nucleotide sequence ID" value="NZ_JAZHOF010000009.1"/>
</dbReference>
<gene>
    <name evidence="1" type="ORF">V3328_21140</name>
</gene>
<name>A0AAW9RNU5_9HYPH</name>
<organism evidence="1 2">
    <name type="scientific">Microbaculum marinum</name>
    <dbReference type="NCBI Taxonomy" id="1764581"/>
    <lineage>
        <taxon>Bacteria</taxon>
        <taxon>Pseudomonadati</taxon>
        <taxon>Pseudomonadota</taxon>
        <taxon>Alphaproteobacteria</taxon>
        <taxon>Hyphomicrobiales</taxon>
        <taxon>Tepidamorphaceae</taxon>
        <taxon>Microbaculum</taxon>
    </lineage>
</organism>
<evidence type="ECO:0000313" key="2">
    <source>
        <dbReference type="Proteomes" id="UP001378188"/>
    </source>
</evidence>
<evidence type="ECO:0000313" key="1">
    <source>
        <dbReference type="EMBL" id="MEJ8574007.1"/>
    </source>
</evidence>
<keyword evidence="2" id="KW-1185">Reference proteome</keyword>